<feature type="transmembrane region" description="Helical" evidence="1">
    <location>
        <begin position="139"/>
        <end position="160"/>
    </location>
</feature>
<dbReference type="Proteomes" id="UP000656042">
    <property type="component" value="Unassembled WGS sequence"/>
</dbReference>
<feature type="domain" description="PAC" evidence="3">
    <location>
        <begin position="404"/>
        <end position="455"/>
    </location>
</feature>
<dbReference type="PROSITE" id="PS50883">
    <property type="entry name" value="EAL"/>
    <property type="match status" value="1"/>
</dbReference>
<dbReference type="InterPro" id="IPR052155">
    <property type="entry name" value="Biofilm_reg_signaling"/>
</dbReference>
<comment type="caution">
    <text evidence="6">The sequence shown here is derived from an EMBL/GenBank/DDBJ whole genome shotgun (WGS) entry which is preliminary data.</text>
</comment>
<dbReference type="SUPFAM" id="SSF141868">
    <property type="entry name" value="EAL domain-like"/>
    <property type="match status" value="1"/>
</dbReference>
<dbReference type="SUPFAM" id="SSF55785">
    <property type="entry name" value="PYP-like sensor domain (PAS domain)"/>
    <property type="match status" value="1"/>
</dbReference>
<keyword evidence="1" id="KW-1133">Transmembrane helix</keyword>
<dbReference type="InterPro" id="IPR035965">
    <property type="entry name" value="PAS-like_dom_sf"/>
</dbReference>
<protein>
    <recommendedName>
        <fullName evidence="8">PAS domain S-box-containing protein/diguanylate cyclase (GGDEF) domain-containing protein</fullName>
    </recommendedName>
</protein>
<dbReference type="PROSITE" id="PS50887">
    <property type="entry name" value="GGDEF"/>
    <property type="match status" value="1"/>
</dbReference>
<dbReference type="PROSITE" id="PS50113">
    <property type="entry name" value="PAC"/>
    <property type="match status" value="1"/>
</dbReference>
<sequence length="889" mass="94299">MTDPLLRGDRLLRIAGWLAVACVAWFLAAMLSGVDGPIVILWAVTPVCAAITAALCMRTGRDPAVQPAARRFWRRAGVVHVVFALALATHVAESLNADLSMTSRLTVYSGLPQAVGLLLLVWSLLALPIERATRSRQIALALDCAILVAGTATFFLYFAGVEVFTQARTGNVGDIAWVAFMVVGLVGVLAVAKVAVTGSSVLSPDALRVLGAALAVGGFSSAMAEPLLVRPELDVALFAVPVGGFAIGLAARLQAVAAAHGRVGSGKRYSVLPYLVAAAVGALLVHAIRWGSDDLFPVAVAAVTVTGLVVLRQVIAFWENDRLFAQVAREEERFRSLVQNATDVVTITDPGGRIRYVSPAVHRVLGIEPELMRDTTIAHRLHPDDRAMVAERVAAVCAAPGTTETYRARLMHADGSYRWLEIISANMLEVPSIAGVVSNSRDITETVQVQERLSYEATHDALTGLANRTLFADRVNAAIGDAAADPRGSTAADPRVSVVLVDLDDFKHVNDNLGHRAGDALLTTVAERMRNSLRLADTVARLGGDEFAILLAEVEPSEIDRVLDRLAGRLAEPVVIEGHLLSVRASFGVADGCRDAGDLLRRADIAMYEAKQAGGGTFRRYHAGMTARGAERNELAAALRTAIVEEQLVLHYQPVVTLPEGRITGVEALVRWQHPERGLLGPGAFVAAAEQTGVIVGMGRWVLRTAVRQMAAWIAEYGVAAPATVSVNASPRQLQESSFADDVAAALRDHDVPAQRLTVEVTESTAVGGGATQDNLRALRAMGVRLSLDDFGTGASTLSLLADLQVDQIKLDRSFVPVPGPDAIAAAVVQLAAAFGIEAVAEGVEEARQAARLTEMGYRRAQGYHFARPMPATEVSARLSAPPVTAAVS</sequence>
<feature type="transmembrane region" description="Helical" evidence="1">
    <location>
        <begin position="235"/>
        <end position="259"/>
    </location>
</feature>
<dbReference type="PANTHER" id="PTHR44757:SF2">
    <property type="entry name" value="BIOFILM ARCHITECTURE MAINTENANCE PROTEIN MBAA"/>
    <property type="match status" value="1"/>
</dbReference>
<proteinExistence type="predicted"/>
<feature type="domain" description="GGDEF" evidence="5">
    <location>
        <begin position="494"/>
        <end position="623"/>
    </location>
</feature>
<gene>
    <name evidence="6" type="ORF">GCM10012284_35650</name>
</gene>
<reference evidence="6" key="1">
    <citation type="journal article" date="2014" name="Int. J. Syst. Evol. Microbiol.">
        <title>Complete genome sequence of Corynebacterium casei LMG S-19264T (=DSM 44701T), isolated from a smear-ripened cheese.</title>
        <authorList>
            <consortium name="US DOE Joint Genome Institute (JGI-PGF)"/>
            <person name="Walter F."/>
            <person name="Albersmeier A."/>
            <person name="Kalinowski J."/>
            <person name="Ruckert C."/>
        </authorList>
    </citation>
    <scope>NUCLEOTIDE SEQUENCE</scope>
    <source>
        <strain evidence="6">CGMCC 4.7299</strain>
    </source>
</reference>
<dbReference type="Gene3D" id="3.30.450.20">
    <property type="entry name" value="PAS domain"/>
    <property type="match status" value="1"/>
</dbReference>
<dbReference type="Pfam" id="PF00563">
    <property type="entry name" value="EAL"/>
    <property type="match status" value="1"/>
</dbReference>
<evidence type="ECO:0000256" key="1">
    <source>
        <dbReference type="SAM" id="Phobius"/>
    </source>
</evidence>
<feature type="transmembrane region" description="Helical" evidence="1">
    <location>
        <begin position="175"/>
        <end position="195"/>
    </location>
</feature>
<keyword evidence="1" id="KW-0472">Membrane</keyword>
<dbReference type="NCBIfam" id="TIGR00254">
    <property type="entry name" value="GGDEF"/>
    <property type="match status" value="1"/>
</dbReference>
<dbReference type="AlphaFoldDB" id="A0A8J3FQG6"/>
<name>A0A8J3FQG6_9ACTN</name>
<dbReference type="Pfam" id="PF08447">
    <property type="entry name" value="PAS_3"/>
    <property type="match status" value="1"/>
</dbReference>
<accession>A0A8J3FQG6</accession>
<dbReference type="CDD" id="cd01948">
    <property type="entry name" value="EAL"/>
    <property type="match status" value="1"/>
</dbReference>
<dbReference type="Gene3D" id="3.20.20.450">
    <property type="entry name" value="EAL domain"/>
    <property type="match status" value="1"/>
</dbReference>
<feature type="domain" description="PAS" evidence="2">
    <location>
        <begin position="330"/>
        <end position="393"/>
    </location>
</feature>
<dbReference type="SMART" id="SM00091">
    <property type="entry name" value="PAS"/>
    <property type="match status" value="1"/>
</dbReference>
<evidence type="ECO:0000313" key="6">
    <source>
        <dbReference type="EMBL" id="GGK98294.1"/>
    </source>
</evidence>
<dbReference type="InterPro" id="IPR013655">
    <property type="entry name" value="PAS_fold_3"/>
</dbReference>
<evidence type="ECO:0000259" key="4">
    <source>
        <dbReference type="PROSITE" id="PS50883"/>
    </source>
</evidence>
<keyword evidence="7" id="KW-1185">Reference proteome</keyword>
<dbReference type="PANTHER" id="PTHR44757">
    <property type="entry name" value="DIGUANYLATE CYCLASE DGCP"/>
    <property type="match status" value="1"/>
</dbReference>
<dbReference type="InterPro" id="IPR029787">
    <property type="entry name" value="Nucleotide_cyclase"/>
</dbReference>
<dbReference type="InterPro" id="IPR000700">
    <property type="entry name" value="PAS-assoc_C"/>
</dbReference>
<dbReference type="EMBL" id="BMMX01000015">
    <property type="protein sequence ID" value="GGK98294.1"/>
    <property type="molecule type" value="Genomic_DNA"/>
</dbReference>
<feature type="transmembrane region" description="Helical" evidence="1">
    <location>
        <begin position="12"/>
        <end position="32"/>
    </location>
</feature>
<dbReference type="SMART" id="SM00052">
    <property type="entry name" value="EAL"/>
    <property type="match status" value="1"/>
</dbReference>
<feature type="transmembrane region" description="Helical" evidence="1">
    <location>
        <begin position="271"/>
        <end position="289"/>
    </location>
</feature>
<feature type="transmembrane region" description="Helical" evidence="1">
    <location>
        <begin position="72"/>
        <end position="92"/>
    </location>
</feature>
<dbReference type="CDD" id="cd01949">
    <property type="entry name" value="GGDEF"/>
    <property type="match status" value="1"/>
</dbReference>
<dbReference type="InterPro" id="IPR000160">
    <property type="entry name" value="GGDEF_dom"/>
</dbReference>
<dbReference type="SUPFAM" id="SSF55073">
    <property type="entry name" value="Nucleotide cyclase"/>
    <property type="match status" value="1"/>
</dbReference>
<dbReference type="InterPro" id="IPR043128">
    <property type="entry name" value="Rev_trsase/Diguanyl_cyclase"/>
</dbReference>
<dbReference type="NCBIfam" id="TIGR00229">
    <property type="entry name" value="sensory_box"/>
    <property type="match status" value="1"/>
</dbReference>
<dbReference type="InterPro" id="IPR035919">
    <property type="entry name" value="EAL_sf"/>
</dbReference>
<keyword evidence="1" id="KW-0812">Transmembrane</keyword>
<organism evidence="6 7">
    <name type="scientific">Mangrovihabitans endophyticus</name>
    <dbReference type="NCBI Taxonomy" id="1751298"/>
    <lineage>
        <taxon>Bacteria</taxon>
        <taxon>Bacillati</taxon>
        <taxon>Actinomycetota</taxon>
        <taxon>Actinomycetes</taxon>
        <taxon>Micromonosporales</taxon>
        <taxon>Micromonosporaceae</taxon>
        <taxon>Mangrovihabitans</taxon>
    </lineage>
</organism>
<dbReference type="Gene3D" id="3.30.70.270">
    <property type="match status" value="1"/>
</dbReference>
<evidence type="ECO:0000259" key="3">
    <source>
        <dbReference type="PROSITE" id="PS50113"/>
    </source>
</evidence>
<dbReference type="CDD" id="cd00130">
    <property type="entry name" value="PAS"/>
    <property type="match status" value="1"/>
</dbReference>
<evidence type="ECO:0000313" key="7">
    <source>
        <dbReference type="Proteomes" id="UP000656042"/>
    </source>
</evidence>
<evidence type="ECO:0000259" key="2">
    <source>
        <dbReference type="PROSITE" id="PS50112"/>
    </source>
</evidence>
<feature type="transmembrane region" description="Helical" evidence="1">
    <location>
        <begin position="107"/>
        <end position="127"/>
    </location>
</feature>
<feature type="transmembrane region" description="Helical" evidence="1">
    <location>
        <begin position="207"/>
        <end position="229"/>
    </location>
</feature>
<feature type="transmembrane region" description="Helical" evidence="1">
    <location>
        <begin position="38"/>
        <end position="60"/>
    </location>
</feature>
<dbReference type="InterPro" id="IPR001633">
    <property type="entry name" value="EAL_dom"/>
</dbReference>
<evidence type="ECO:0000259" key="5">
    <source>
        <dbReference type="PROSITE" id="PS50887"/>
    </source>
</evidence>
<dbReference type="SMART" id="SM00267">
    <property type="entry name" value="GGDEF"/>
    <property type="match status" value="1"/>
</dbReference>
<feature type="domain" description="EAL" evidence="4">
    <location>
        <begin position="632"/>
        <end position="883"/>
    </location>
</feature>
<reference evidence="6" key="2">
    <citation type="submission" date="2020-09" db="EMBL/GenBank/DDBJ databases">
        <authorList>
            <person name="Sun Q."/>
            <person name="Zhou Y."/>
        </authorList>
    </citation>
    <scope>NUCLEOTIDE SEQUENCE</scope>
    <source>
        <strain evidence="6">CGMCC 4.7299</strain>
    </source>
</reference>
<evidence type="ECO:0008006" key="8">
    <source>
        <dbReference type="Google" id="ProtNLM"/>
    </source>
</evidence>
<dbReference type="RefSeq" id="WP_189080352.1">
    <property type="nucleotide sequence ID" value="NZ_BMMX01000015.1"/>
</dbReference>
<dbReference type="Pfam" id="PF00990">
    <property type="entry name" value="GGDEF"/>
    <property type="match status" value="1"/>
</dbReference>
<dbReference type="InterPro" id="IPR000014">
    <property type="entry name" value="PAS"/>
</dbReference>
<dbReference type="PROSITE" id="PS50112">
    <property type="entry name" value="PAS"/>
    <property type="match status" value="1"/>
</dbReference>